<feature type="region of interest" description="Disordered" evidence="1">
    <location>
        <begin position="15"/>
        <end position="48"/>
    </location>
</feature>
<dbReference type="EMBL" id="KZ451980">
    <property type="protein sequence ID" value="PKA55221.1"/>
    <property type="molecule type" value="Genomic_DNA"/>
</dbReference>
<evidence type="ECO:0000256" key="1">
    <source>
        <dbReference type="SAM" id="MobiDB-lite"/>
    </source>
</evidence>
<feature type="compositionally biased region" description="Polar residues" evidence="1">
    <location>
        <begin position="29"/>
        <end position="44"/>
    </location>
</feature>
<accession>A0A2I0AI58</accession>
<keyword evidence="3" id="KW-1185">Reference proteome</keyword>
<organism evidence="2 3">
    <name type="scientific">Apostasia shenzhenica</name>
    <dbReference type="NCBI Taxonomy" id="1088818"/>
    <lineage>
        <taxon>Eukaryota</taxon>
        <taxon>Viridiplantae</taxon>
        <taxon>Streptophyta</taxon>
        <taxon>Embryophyta</taxon>
        <taxon>Tracheophyta</taxon>
        <taxon>Spermatophyta</taxon>
        <taxon>Magnoliopsida</taxon>
        <taxon>Liliopsida</taxon>
        <taxon>Asparagales</taxon>
        <taxon>Orchidaceae</taxon>
        <taxon>Apostasioideae</taxon>
        <taxon>Apostasia</taxon>
    </lineage>
</organism>
<protein>
    <submittedName>
        <fullName evidence="2">Uncharacterized protein</fullName>
    </submittedName>
</protein>
<gene>
    <name evidence="2" type="ORF">AXF42_Ash003858</name>
</gene>
<dbReference type="AlphaFoldDB" id="A0A2I0AI58"/>
<dbReference type="Proteomes" id="UP000236161">
    <property type="component" value="Unassembled WGS sequence"/>
</dbReference>
<sequence>MLWLSRIPRRSTNIKGLHSPFAASGPSDGRQTARTKSLSTSFPPGNQDKAMHSIAYKYLGTASRQEDGSIRERI</sequence>
<reference evidence="2 3" key="1">
    <citation type="journal article" date="2017" name="Nature">
        <title>The Apostasia genome and the evolution of orchids.</title>
        <authorList>
            <person name="Zhang G.Q."/>
            <person name="Liu K.W."/>
            <person name="Li Z."/>
            <person name="Lohaus R."/>
            <person name="Hsiao Y.Y."/>
            <person name="Niu S.C."/>
            <person name="Wang J.Y."/>
            <person name="Lin Y.C."/>
            <person name="Xu Q."/>
            <person name="Chen L.J."/>
            <person name="Yoshida K."/>
            <person name="Fujiwara S."/>
            <person name="Wang Z.W."/>
            <person name="Zhang Y.Q."/>
            <person name="Mitsuda N."/>
            <person name="Wang M."/>
            <person name="Liu G.H."/>
            <person name="Pecoraro L."/>
            <person name="Huang H.X."/>
            <person name="Xiao X.J."/>
            <person name="Lin M."/>
            <person name="Wu X.Y."/>
            <person name="Wu W.L."/>
            <person name="Chen Y.Y."/>
            <person name="Chang S.B."/>
            <person name="Sakamoto S."/>
            <person name="Ohme-Takagi M."/>
            <person name="Yagi M."/>
            <person name="Zeng S.J."/>
            <person name="Shen C.Y."/>
            <person name="Yeh C.M."/>
            <person name="Luo Y.B."/>
            <person name="Tsai W.C."/>
            <person name="Van de Peer Y."/>
            <person name="Liu Z.J."/>
        </authorList>
    </citation>
    <scope>NUCLEOTIDE SEQUENCE [LARGE SCALE GENOMIC DNA]</scope>
    <source>
        <strain evidence="3">cv. Shenzhen</strain>
        <tissue evidence="2">Stem</tissue>
    </source>
</reference>
<evidence type="ECO:0000313" key="3">
    <source>
        <dbReference type="Proteomes" id="UP000236161"/>
    </source>
</evidence>
<proteinExistence type="predicted"/>
<name>A0A2I0AI58_9ASPA</name>
<evidence type="ECO:0000313" key="2">
    <source>
        <dbReference type="EMBL" id="PKA55221.1"/>
    </source>
</evidence>